<keyword evidence="2" id="KW-0723">Serine/threonine-protein kinase</keyword>
<dbReference type="InterPro" id="IPR017441">
    <property type="entry name" value="Protein_kinase_ATP_BS"/>
</dbReference>
<feature type="region of interest" description="Disordered" evidence="8">
    <location>
        <begin position="394"/>
        <end position="498"/>
    </location>
</feature>
<dbReference type="PROSITE" id="PS50011">
    <property type="entry name" value="PROTEIN_KINASE_DOM"/>
    <property type="match status" value="1"/>
</dbReference>
<dbReference type="GO" id="GO:0004674">
    <property type="term" value="F:protein serine/threonine kinase activity"/>
    <property type="evidence" value="ECO:0007669"/>
    <property type="project" value="UniProtKB-KW"/>
</dbReference>
<dbReference type="InterPro" id="IPR011009">
    <property type="entry name" value="Kinase-like_dom_sf"/>
</dbReference>
<dbReference type="GO" id="GO:0005524">
    <property type="term" value="F:ATP binding"/>
    <property type="evidence" value="ECO:0007669"/>
    <property type="project" value="UniProtKB-UniRule"/>
</dbReference>
<evidence type="ECO:0000256" key="1">
    <source>
        <dbReference type="ARBA" id="ARBA00012513"/>
    </source>
</evidence>
<feature type="binding site" evidence="7">
    <location>
        <position position="42"/>
    </location>
    <ligand>
        <name>ATP</name>
        <dbReference type="ChEBI" id="CHEBI:30616"/>
    </ligand>
</feature>
<dbReference type="FunFam" id="1.10.510.10:FF:000021">
    <property type="entry name" value="Serine/threonine protein kinase"/>
    <property type="match status" value="1"/>
</dbReference>
<dbReference type="Gene3D" id="1.10.510.10">
    <property type="entry name" value="Transferase(Phosphotransferase) domain 1"/>
    <property type="match status" value="1"/>
</dbReference>
<evidence type="ECO:0000259" key="10">
    <source>
        <dbReference type="PROSITE" id="PS50011"/>
    </source>
</evidence>
<feature type="domain" description="Protein kinase" evidence="10">
    <location>
        <begin position="13"/>
        <end position="273"/>
    </location>
</feature>
<keyword evidence="9" id="KW-0472">Membrane</keyword>
<proteinExistence type="predicted"/>
<feature type="region of interest" description="Disordered" evidence="8">
    <location>
        <begin position="337"/>
        <end position="363"/>
    </location>
</feature>
<evidence type="ECO:0000256" key="2">
    <source>
        <dbReference type="ARBA" id="ARBA00022527"/>
    </source>
</evidence>
<feature type="compositionally biased region" description="Low complexity" evidence="8">
    <location>
        <begin position="404"/>
        <end position="489"/>
    </location>
</feature>
<dbReference type="InterPro" id="IPR000719">
    <property type="entry name" value="Prot_kinase_dom"/>
</dbReference>
<evidence type="ECO:0000256" key="8">
    <source>
        <dbReference type="SAM" id="MobiDB-lite"/>
    </source>
</evidence>
<evidence type="ECO:0000256" key="6">
    <source>
        <dbReference type="ARBA" id="ARBA00022840"/>
    </source>
</evidence>
<dbReference type="PANTHER" id="PTHR43289:SF6">
    <property type="entry name" value="SERINE_THREONINE-PROTEIN KINASE NEKL-3"/>
    <property type="match status" value="1"/>
</dbReference>
<evidence type="ECO:0000313" key="12">
    <source>
        <dbReference type="Proteomes" id="UP000256253"/>
    </source>
</evidence>
<comment type="caution">
    <text evidence="11">The sequence shown here is derived from an EMBL/GenBank/DDBJ whole genome shotgun (WGS) entry which is preliminary data.</text>
</comment>
<dbReference type="PROSITE" id="PS00108">
    <property type="entry name" value="PROTEIN_KINASE_ST"/>
    <property type="match status" value="1"/>
</dbReference>
<keyword evidence="9" id="KW-0812">Transmembrane</keyword>
<keyword evidence="9" id="KW-1133">Transmembrane helix</keyword>
<dbReference type="SUPFAM" id="SSF56112">
    <property type="entry name" value="Protein kinase-like (PK-like)"/>
    <property type="match status" value="1"/>
</dbReference>
<gene>
    <name evidence="11" type="ORF">DFJ65_2216</name>
</gene>
<name>A0A3D9V253_9MICO</name>
<evidence type="ECO:0000256" key="5">
    <source>
        <dbReference type="ARBA" id="ARBA00022777"/>
    </source>
</evidence>
<dbReference type="SMART" id="SM00220">
    <property type="entry name" value="S_TKc"/>
    <property type="match status" value="1"/>
</dbReference>
<organism evidence="11 12">
    <name type="scientific">Calidifontibacter indicus</name>
    <dbReference type="NCBI Taxonomy" id="419650"/>
    <lineage>
        <taxon>Bacteria</taxon>
        <taxon>Bacillati</taxon>
        <taxon>Actinomycetota</taxon>
        <taxon>Actinomycetes</taxon>
        <taxon>Micrococcales</taxon>
        <taxon>Dermacoccaceae</taxon>
        <taxon>Calidifontibacter</taxon>
    </lineage>
</organism>
<dbReference type="EMBL" id="QTUA01000001">
    <property type="protein sequence ID" value="REF31171.1"/>
    <property type="molecule type" value="Genomic_DNA"/>
</dbReference>
<dbReference type="Pfam" id="PF00069">
    <property type="entry name" value="Pkinase"/>
    <property type="match status" value="1"/>
</dbReference>
<keyword evidence="3" id="KW-0808">Transferase</keyword>
<feature type="transmembrane region" description="Helical" evidence="9">
    <location>
        <begin position="369"/>
        <end position="387"/>
    </location>
</feature>
<evidence type="ECO:0000256" key="4">
    <source>
        <dbReference type="ARBA" id="ARBA00022741"/>
    </source>
</evidence>
<dbReference type="InterPro" id="IPR008271">
    <property type="entry name" value="Ser/Thr_kinase_AS"/>
</dbReference>
<dbReference type="Proteomes" id="UP000256253">
    <property type="component" value="Unassembled WGS sequence"/>
</dbReference>
<sequence>MTDDRVGTTFGPYRIVDLIGRGGMGEVYRAYDTVKDREVALKLLPRELAGDASYRDRFEREARVAARLQEPHVIPIHDFGRIDDVLFMDMRLVRGRDLRTVLRRPDRMDVAFAVDLVRQMTDALGAAHADGLVHRDVKPENILLLPSGFAYLADFGIAARTNEARMTSAGTAIGSFAYMAPERFQDAPVSPACDIYSLGCVLYECLAGRPPFPRGSVSALIQAHLSETPERVSALRSDVSPELDAVIARAMAKDPRQRFPSAREFGEAATAALSGTGAATHPPDPTTAPTMTVPAFTPRRPHESATAVPLAGGITHGATYGTGRADHETGYAAGQLGQRTVNGNAGGGNGYNGSSHDGDTQRLGRRPSAALLAALAAVLLLAGFAAWQAFGRDGSKQADGPGPGTTSGTTSQGSSSPNSTTTSTTTSSTTSTTSTTTSVSTQPNGHTTTVTVTQSSSPSSSSESTSESSTTESTTESTTTSTSTSSSPTWGTTIPAGPGYDWQGWTGYSAVRCGGDDRAAMVASSDNSLITICETHSGRMYYLGMRPNQATRPNSLRLADPVRSEGGWLAKTSNGTYSYLVTSSALTISNSKTGASDAEPMNTYVEAG</sequence>
<dbReference type="PROSITE" id="PS00107">
    <property type="entry name" value="PROTEIN_KINASE_ATP"/>
    <property type="match status" value="1"/>
</dbReference>
<dbReference type="AlphaFoldDB" id="A0A3D9V253"/>
<keyword evidence="6 7" id="KW-0067">ATP-binding</keyword>
<dbReference type="RefSeq" id="WP_170144064.1">
    <property type="nucleotide sequence ID" value="NZ_QTUA01000001.1"/>
</dbReference>
<reference evidence="11 12" key="1">
    <citation type="submission" date="2018-08" db="EMBL/GenBank/DDBJ databases">
        <title>Sequencing the genomes of 1000 actinobacteria strains.</title>
        <authorList>
            <person name="Klenk H.-P."/>
        </authorList>
    </citation>
    <scope>NUCLEOTIDE SEQUENCE [LARGE SCALE GENOMIC DNA]</scope>
    <source>
        <strain evidence="11 12">DSM 22967</strain>
    </source>
</reference>
<keyword evidence="12" id="KW-1185">Reference proteome</keyword>
<dbReference type="Gene3D" id="3.30.200.20">
    <property type="entry name" value="Phosphorylase Kinase, domain 1"/>
    <property type="match status" value="1"/>
</dbReference>
<keyword evidence="4 7" id="KW-0547">Nucleotide-binding</keyword>
<evidence type="ECO:0000256" key="7">
    <source>
        <dbReference type="PROSITE-ProRule" id="PRU10141"/>
    </source>
</evidence>
<protein>
    <recommendedName>
        <fullName evidence="1">non-specific serine/threonine protein kinase</fullName>
        <ecNumber evidence="1">2.7.11.1</ecNumber>
    </recommendedName>
</protein>
<evidence type="ECO:0000313" key="11">
    <source>
        <dbReference type="EMBL" id="REF31171.1"/>
    </source>
</evidence>
<dbReference type="CDD" id="cd14014">
    <property type="entry name" value="STKc_PknB_like"/>
    <property type="match status" value="1"/>
</dbReference>
<keyword evidence="5 11" id="KW-0418">Kinase</keyword>
<evidence type="ECO:0000256" key="9">
    <source>
        <dbReference type="SAM" id="Phobius"/>
    </source>
</evidence>
<dbReference type="PANTHER" id="PTHR43289">
    <property type="entry name" value="MITOGEN-ACTIVATED PROTEIN KINASE KINASE KINASE 20-RELATED"/>
    <property type="match status" value="1"/>
</dbReference>
<dbReference type="FunFam" id="3.30.200.20:FF:000348">
    <property type="entry name" value="Serine/threonine protein kinase"/>
    <property type="match status" value="1"/>
</dbReference>
<evidence type="ECO:0000256" key="3">
    <source>
        <dbReference type="ARBA" id="ARBA00022679"/>
    </source>
</evidence>
<accession>A0A3D9V253</accession>
<dbReference type="EC" id="2.7.11.1" evidence="1"/>